<keyword evidence="2" id="KW-1185">Reference proteome</keyword>
<comment type="caution">
    <text evidence="1">The sequence shown here is derived from an EMBL/GenBank/DDBJ whole genome shotgun (WGS) entry which is preliminary data.</text>
</comment>
<accession>A0A918RYP1</accession>
<reference evidence="1" key="1">
    <citation type="journal article" date="2014" name="Int. J. Syst. Evol. Microbiol.">
        <title>Complete genome sequence of Corynebacterium casei LMG S-19264T (=DSM 44701T), isolated from a smear-ripened cheese.</title>
        <authorList>
            <consortium name="US DOE Joint Genome Institute (JGI-PGF)"/>
            <person name="Walter F."/>
            <person name="Albersmeier A."/>
            <person name="Kalinowski J."/>
            <person name="Ruckert C."/>
        </authorList>
    </citation>
    <scope>NUCLEOTIDE SEQUENCE</scope>
    <source>
        <strain evidence="1">KCTC 12711</strain>
    </source>
</reference>
<organism evidence="1 2">
    <name type="scientific">Arenicella chitinivorans</name>
    <dbReference type="NCBI Taxonomy" id="1329800"/>
    <lineage>
        <taxon>Bacteria</taxon>
        <taxon>Pseudomonadati</taxon>
        <taxon>Pseudomonadota</taxon>
        <taxon>Gammaproteobacteria</taxon>
        <taxon>Arenicellales</taxon>
        <taxon>Arenicellaceae</taxon>
        <taxon>Arenicella</taxon>
    </lineage>
</organism>
<dbReference type="AlphaFoldDB" id="A0A918RYP1"/>
<protein>
    <submittedName>
        <fullName evidence="1">Uncharacterized protein</fullName>
    </submittedName>
</protein>
<reference evidence="1" key="2">
    <citation type="submission" date="2020-09" db="EMBL/GenBank/DDBJ databases">
        <authorList>
            <person name="Sun Q."/>
            <person name="Kim S."/>
        </authorList>
    </citation>
    <scope>NUCLEOTIDE SEQUENCE</scope>
    <source>
        <strain evidence="1">KCTC 12711</strain>
    </source>
</reference>
<dbReference type="EMBL" id="BMXA01000004">
    <property type="protein sequence ID" value="GHA13863.1"/>
    <property type="molecule type" value="Genomic_DNA"/>
</dbReference>
<evidence type="ECO:0000313" key="1">
    <source>
        <dbReference type="EMBL" id="GHA13863.1"/>
    </source>
</evidence>
<dbReference type="Proteomes" id="UP000614811">
    <property type="component" value="Unassembled WGS sequence"/>
</dbReference>
<sequence length="131" mass="15154">MLGMHVRFVVQNVDIESGRRQGVFQAMSDLEYAGSLLPHEQSSYDDIYEWFRYNLKKPTSFSRSTKPHSKNVALSWFKDSATEHIAKLRELVVILDHHGLQTAMLRTERPGYIVYEDPHQVAAEPFNDTET</sequence>
<evidence type="ECO:0000313" key="2">
    <source>
        <dbReference type="Proteomes" id="UP000614811"/>
    </source>
</evidence>
<dbReference type="RefSeq" id="WP_229794276.1">
    <property type="nucleotide sequence ID" value="NZ_BMXA01000004.1"/>
</dbReference>
<proteinExistence type="predicted"/>
<name>A0A918RYP1_9GAMM</name>
<gene>
    <name evidence="1" type="ORF">GCM10008090_24540</name>
</gene>